<evidence type="ECO:0000256" key="2">
    <source>
        <dbReference type="PROSITE-ProRule" id="PRU00068"/>
    </source>
</evidence>
<protein>
    <recommendedName>
        <fullName evidence="4">Disintegrin domain-containing protein</fullName>
    </recommendedName>
</protein>
<feature type="region of interest" description="Disordered" evidence="3">
    <location>
        <begin position="1"/>
        <end position="23"/>
    </location>
</feature>
<dbReference type="InterPro" id="IPR036436">
    <property type="entry name" value="Disintegrin_dom_sf"/>
</dbReference>
<evidence type="ECO:0000313" key="6">
    <source>
        <dbReference type="Proteomes" id="UP000784294"/>
    </source>
</evidence>
<dbReference type="InterPro" id="IPR001762">
    <property type="entry name" value="Disintegrin_dom"/>
</dbReference>
<dbReference type="Pfam" id="PF00200">
    <property type="entry name" value="Disintegrin"/>
    <property type="match status" value="1"/>
</dbReference>
<gene>
    <name evidence="5" type="ORF">PXEA_LOCUS3112</name>
</gene>
<proteinExistence type="predicted"/>
<comment type="caution">
    <text evidence="5">The sequence shown here is derived from an EMBL/GenBank/DDBJ whole genome shotgun (WGS) entry which is preliminary data.</text>
</comment>
<feature type="domain" description="Disintegrin" evidence="4">
    <location>
        <begin position="6"/>
        <end position="122"/>
    </location>
</feature>
<dbReference type="SMART" id="SM00050">
    <property type="entry name" value="DISIN"/>
    <property type="match status" value="1"/>
</dbReference>
<evidence type="ECO:0000313" key="5">
    <source>
        <dbReference type="EMBL" id="VEL09672.1"/>
    </source>
</evidence>
<keyword evidence="6" id="KW-1185">Reference proteome</keyword>
<dbReference type="PROSITE" id="PS00427">
    <property type="entry name" value="DISINTEGRIN_1"/>
    <property type="match status" value="1"/>
</dbReference>
<dbReference type="EMBL" id="CAAALY010006936">
    <property type="protein sequence ID" value="VEL09672.1"/>
    <property type="molecule type" value="Genomic_DNA"/>
</dbReference>
<dbReference type="OrthoDB" id="6280222at2759"/>
<dbReference type="GO" id="GO:0006509">
    <property type="term" value="P:membrane protein ectodomain proteolysis"/>
    <property type="evidence" value="ECO:0007669"/>
    <property type="project" value="TreeGrafter"/>
</dbReference>
<evidence type="ECO:0000259" key="4">
    <source>
        <dbReference type="PROSITE" id="PS50214"/>
    </source>
</evidence>
<evidence type="ECO:0000256" key="3">
    <source>
        <dbReference type="SAM" id="MobiDB-lite"/>
    </source>
</evidence>
<dbReference type="SUPFAM" id="SSF57552">
    <property type="entry name" value="Blood coagulation inhibitor (disintegrin)"/>
    <property type="match status" value="1"/>
</dbReference>
<reference evidence="5" key="1">
    <citation type="submission" date="2018-11" db="EMBL/GenBank/DDBJ databases">
        <authorList>
            <consortium name="Pathogen Informatics"/>
        </authorList>
    </citation>
    <scope>NUCLEOTIDE SEQUENCE</scope>
</reference>
<keyword evidence="1" id="KW-1015">Disulfide bond</keyword>
<accession>A0A448WEC9</accession>
<comment type="caution">
    <text evidence="2">Lacks conserved residue(s) required for the propagation of feature annotation.</text>
</comment>
<dbReference type="PANTHER" id="PTHR11905">
    <property type="entry name" value="ADAM A DISINTEGRIN AND METALLOPROTEASE DOMAIN"/>
    <property type="match status" value="1"/>
</dbReference>
<dbReference type="Proteomes" id="UP000784294">
    <property type="component" value="Unassembled WGS sequence"/>
</dbReference>
<dbReference type="PANTHER" id="PTHR11905:SF159">
    <property type="entry name" value="ADAM METALLOPROTEASE"/>
    <property type="match status" value="1"/>
</dbReference>
<dbReference type="Gene3D" id="4.10.70.10">
    <property type="entry name" value="Disintegrin domain"/>
    <property type="match status" value="1"/>
</dbReference>
<dbReference type="InterPro" id="IPR018358">
    <property type="entry name" value="Disintegrin_CS"/>
</dbReference>
<organism evidence="5 6">
    <name type="scientific">Protopolystoma xenopodis</name>
    <dbReference type="NCBI Taxonomy" id="117903"/>
    <lineage>
        <taxon>Eukaryota</taxon>
        <taxon>Metazoa</taxon>
        <taxon>Spiralia</taxon>
        <taxon>Lophotrochozoa</taxon>
        <taxon>Platyhelminthes</taxon>
        <taxon>Monogenea</taxon>
        <taxon>Polyopisthocotylea</taxon>
        <taxon>Polystomatidea</taxon>
        <taxon>Polystomatidae</taxon>
        <taxon>Protopolystoma</taxon>
    </lineage>
</organism>
<dbReference type="AlphaFoldDB" id="A0A448WEC9"/>
<evidence type="ECO:0000256" key="1">
    <source>
        <dbReference type="ARBA" id="ARBA00023157"/>
    </source>
</evidence>
<dbReference type="PROSITE" id="PS50214">
    <property type="entry name" value="DISINTEGRIN_2"/>
    <property type="match status" value="1"/>
</dbReference>
<name>A0A448WEC9_9PLAT</name>
<sequence>MQQAYPDTCGNGRIDRGEECDSTPPSMPALFLAGSSFMSEGLGDAAFSLNGTGNVAITATSIDGGSAGVGRSCCDAATCLAEPTAACVDGPCCTAECQIAPPGLVCRPAEDVCDLDEVCNGRQVGLSRLIPTCIAMRIGVNGHNSCHYSFLSHHFTNF</sequence>